<evidence type="ECO:0000256" key="1">
    <source>
        <dbReference type="SAM" id="MobiDB-lite"/>
    </source>
</evidence>
<dbReference type="SUPFAM" id="SSF47413">
    <property type="entry name" value="lambda repressor-like DNA-binding domains"/>
    <property type="match status" value="1"/>
</dbReference>
<dbReference type="GO" id="GO:0003677">
    <property type="term" value="F:DNA binding"/>
    <property type="evidence" value="ECO:0007669"/>
    <property type="project" value="InterPro"/>
</dbReference>
<feature type="region of interest" description="Disordered" evidence="1">
    <location>
        <begin position="55"/>
        <end position="79"/>
    </location>
</feature>
<feature type="domain" description="HTH cro/C1-type" evidence="2">
    <location>
        <begin position="35"/>
        <end position="96"/>
    </location>
</feature>
<dbReference type="Gene3D" id="1.10.260.40">
    <property type="entry name" value="lambda repressor-like DNA-binding domains"/>
    <property type="match status" value="1"/>
</dbReference>
<comment type="caution">
    <text evidence="3">The sequence shown here is derived from an EMBL/GenBank/DDBJ whole genome shotgun (WGS) entry which is preliminary data.</text>
</comment>
<dbReference type="RefSeq" id="WP_132102730.1">
    <property type="nucleotide sequence ID" value="NZ_SMLB01000008.1"/>
</dbReference>
<keyword evidence="4" id="KW-1185">Reference proteome</keyword>
<proteinExistence type="predicted"/>
<accession>A0A4R5AIB8</accession>
<evidence type="ECO:0000313" key="4">
    <source>
        <dbReference type="Proteomes" id="UP000295217"/>
    </source>
</evidence>
<reference evidence="3 4" key="1">
    <citation type="submission" date="2019-02" db="EMBL/GenBank/DDBJ databases">
        <title>Draft genome sequences of novel Actinobacteria.</title>
        <authorList>
            <person name="Sahin N."/>
            <person name="Ay H."/>
            <person name="Saygin H."/>
        </authorList>
    </citation>
    <scope>NUCLEOTIDE SEQUENCE [LARGE SCALE GENOMIC DNA]</scope>
    <source>
        <strain evidence="3 4">8K307</strain>
    </source>
</reference>
<dbReference type="OrthoDB" id="9814553at2"/>
<dbReference type="AlphaFoldDB" id="A0A4R5AIB8"/>
<dbReference type="SMART" id="SM00530">
    <property type="entry name" value="HTH_XRE"/>
    <property type="match status" value="1"/>
</dbReference>
<dbReference type="CDD" id="cd00093">
    <property type="entry name" value="HTH_XRE"/>
    <property type="match status" value="1"/>
</dbReference>
<organism evidence="3 4">
    <name type="scientific">Jiangella aurantiaca</name>
    <dbReference type="NCBI Taxonomy" id="2530373"/>
    <lineage>
        <taxon>Bacteria</taxon>
        <taxon>Bacillati</taxon>
        <taxon>Actinomycetota</taxon>
        <taxon>Actinomycetes</taxon>
        <taxon>Jiangellales</taxon>
        <taxon>Jiangellaceae</taxon>
        <taxon>Jiangella</taxon>
    </lineage>
</organism>
<gene>
    <name evidence="3" type="ORF">E1262_08680</name>
</gene>
<sequence length="118" mass="12998">MTERRALPADWPALAVKLGDRLRAARGLFKTDDGRKLSQEQLAHLAKISRNHIQNIENARNNARDGSGNPQPGPGNPGLATLLAISRALEIELLDLLPDELLPPAIRDRPWRTGQEAE</sequence>
<evidence type="ECO:0000313" key="3">
    <source>
        <dbReference type="EMBL" id="TDD70714.1"/>
    </source>
</evidence>
<name>A0A4R5AIB8_9ACTN</name>
<dbReference type="PROSITE" id="PS50943">
    <property type="entry name" value="HTH_CROC1"/>
    <property type="match status" value="1"/>
</dbReference>
<dbReference type="EMBL" id="SMLB01000008">
    <property type="protein sequence ID" value="TDD70714.1"/>
    <property type="molecule type" value="Genomic_DNA"/>
</dbReference>
<dbReference type="InterPro" id="IPR010982">
    <property type="entry name" value="Lambda_DNA-bd_dom_sf"/>
</dbReference>
<evidence type="ECO:0000259" key="2">
    <source>
        <dbReference type="PROSITE" id="PS50943"/>
    </source>
</evidence>
<dbReference type="Pfam" id="PF01381">
    <property type="entry name" value="HTH_3"/>
    <property type="match status" value="1"/>
</dbReference>
<dbReference type="Proteomes" id="UP000295217">
    <property type="component" value="Unassembled WGS sequence"/>
</dbReference>
<protein>
    <submittedName>
        <fullName evidence="3">XRE family transcriptional regulator</fullName>
    </submittedName>
</protein>
<dbReference type="InterPro" id="IPR001387">
    <property type="entry name" value="Cro/C1-type_HTH"/>
</dbReference>